<keyword evidence="5" id="KW-0809">Transit peptide</keyword>
<keyword evidence="14" id="KW-1185">Reference proteome</keyword>
<proteinExistence type="inferred from homology"/>
<dbReference type="FunFam" id="2.170.150.20:FF:000006">
    <property type="entry name" value="Peptide-methionine (R)-S-oxide reductase"/>
    <property type="match status" value="1"/>
</dbReference>
<keyword evidence="7" id="KW-0496">Mitochondrion</keyword>
<dbReference type="PROSITE" id="PS51790">
    <property type="entry name" value="MSRB"/>
    <property type="match status" value="1"/>
</dbReference>
<dbReference type="InterPro" id="IPR002579">
    <property type="entry name" value="Met_Sox_Rdtase_MsrB_dom"/>
</dbReference>
<keyword evidence="4 11" id="KW-0862">Zinc</keyword>
<dbReference type="GO" id="GO:0006979">
    <property type="term" value="P:response to oxidative stress"/>
    <property type="evidence" value="ECO:0007669"/>
    <property type="project" value="InterPro"/>
</dbReference>
<dbReference type="GO" id="GO:0033745">
    <property type="term" value="F:L-methionine-(R)-S-oxide reductase activity"/>
    <property type="evidence" value="ECO:0007669"/>
    <property type="project" value="UniProtKB-EC"/>
</dbReference>
<dbReference type="InterPro" id="IPR011057">
    <property type="entry name" value="Mss4-like_sf"/>
</dbReference>
<evidence type="ECO:0000256" key="5">
    <source>
        <dbReference type="ARBA" id="ARBA00022946"/>
    </source>
</evidence>
<evidence type="ECO:0000256" key="1">
    <source>
        <dbReference type="ARBA" id="ARBA00004173"/>
    </source>
</evidence>
<keyword evidence="3 11" id="KW-0479">Metal-binding</keyword>
<dbReference type="Gene3D" id="2.170.150.20">
    <property type="entry name" value="Peptide methionine sulfoxide reductase"/>
    <property type="match status" value="1"/>
</dbReference>
<comment type="caution">
    <text evidence="13">The sequence shown here is derived from an EMBL/GenBank/DDBJ whole genome shotgun (WGS) entry which is preliminary data.</text>
</comment>
<evidence type="ECO:0000256" key="10">
    <source>
        <dbReference type="ARBA" id="ARBA00054479"/>
    </source>
</evidence>
<comment type="subcellular location">
    <subcellularLocation>
        <location evidence="1">Mitochondrion</location>
    </subcellularLocation>
</comment>
<evidence type="ECO:0000313" key="14">
    <source>
        <dbReference type="Proteomes" id="UP000327468"/>
    </source>
</evidence>
<dbReference type="GO" id="GO:0030091">
    <property type="term" value="P:protein repair"/>
    <property type="evidence" value="ECO:0007669"/>
    <property type="project" value="InterPro"/>
</dbReference>
<dbReference type="AlphaFoldDB" id="A0A5N5KSM6"/>
<comment type="similarity">
    <text evidence="2 11">Belongs to the MsrB Met sulfoxide reductase family.</text>
</comment>
<evidence type="ECO:0000256" key="3">
    <source>
        <dbReference type="ARBA" id="ARBA00022723"/>
    </source>
</evidence>
<dbReference type="GO" id="GO:0033743">
    <property type="term" value="F:peptide-methionine (R)-S-oxide reductase activity"/>
    <property type="evidence" value="ECO:0007669"/>
    <property type="project" value="UniProtKB-EC"/>
</dbReference>
<protein>
    <recommendedName>
        <fullName evidence="11">Peptide-methionine (R)-S-oxide reductase</fullName>
        <ecNumber evidence="11">1.8.4.12</ecNumber>
    </recommendedName>
</protein>
<evidence type="ECO:0000256" key="9">
    <source>
        <dbReference type="ARBA" id="ARBA00049261"/>
    </source>
</evidence>
<evidence type="ECO:0000259" key="12">
    <source>
        <dbReference type="PROSITE" id="PS51790"/>
    </source>
</evidence>
<organism evidence="13 14">
    <name type="scientific">Pangasianodon hypophthalmus</name>
    <name type="common">Striped catfish</name>
    <name type="synonym">Helicophagus hypophthalmus</name>
    <dbReference type="NCBI Taxonomy" id="310915"/>
    <lineage>
        <taxon>Eukaryota</taxon>
        <taxon>Metazoa</taxon>
        <taxon>Chordata</taxon>
        <taxon>Craniata</taxon>
        <taxon>Vertebrata</taxon>
        <taxon>Euteleostomi</taxon>
        <taxon>Actinopterygii</taxon>
        <taxon>Neopterygii</taxon>
        <taxon>Teleostei</taxon>
        <taxon>Ostariophysi</taxon>
        <taxon>Siluriformes</taxon>
        <taxon>Pangasiidae</taxon>
        <taxon>Pangasianodon</taxon>
    </lineage>
</organism>
<comment type="function">
    <text evidence="11">Methionine-sulfoxide reductase that specifically reduces methionine (R)-sulfoxide back to methionine. While in many cases methionine oxidation is the result of random oxidation following oxidative stress, methionine oxidation is also a post-translational modification that takes place on specific residues.</text>
</comment>
<evidence type="ECO:0000256" key="8">
    <source>
        <dbReference type="ARBA" id="ARBA00048488"/>
    </source>
</evidence>
<accession>A0A5N5KSM6</accession>
<dbReference type="GO" id="GO:0046872">
    <property type="term" value="F:metal ion binding"/>
    <property type="evidence" value="ECO:0007669"/>
    <property type="project" value="UniProtKB-KW"/>
</dbReference>
<sequence length="219" mass="24284">MLDEGGNVSQVTVKNSIQFPQVHSLSINSACVWCKSLHGNMARLLVRLSSVLYNGASTQSVLSKSRALLNRPLGTATDLLSLTRYDECVDWKKKLTPEQYVVTREKGTEVPFSGIYLNHNDVGMYHCVCCDTPLFSSESKYNSGTGWPSFFEAHGTWERDESHANIIRRPDNSLGSPGTEVICKQCDAHLGHVFDDGPDPTGQRFCINSAALNFKPREN</sequence>
<dbReference type="SUPFAM" id="SSF51316">
    <property type="entry name" value="Mss4-like"/>
    <property type="match status" value="1"/>
</dbReference>
<gene>
    <name evidence="13" type="ORF">PHYPO_G00128210</name>
</gene>
<evidence type="ECO:0000256" key="7">
    <source>
        <dbReference type="ARBA" id="ARBA00023128"/>
    </source>
</evidence>
<dbReference type="GO" id="GO:0005739">
    <property type="term" value="C:mitochondrion"/>
    <property type="evidence" value="ECO:0007669"/>
    <property type="project" value="UniProtKB-SubCell"/>
</dbReference>
<reference evidence="13 14" key="1">
    <citation type="submission" date="2019-06" db="EMBL/GenBank/DDBJ databases">
        <title>A chromosome-scale genome assembly of the striped catfish, Pangasianodon hypophthalmus.</title>
        <authorList>
            <person name="Wen M."/>
            <person name="Zahm M."/>
            <person name="Roques C."/>
            <person name="Cabau C."/>
            <person name="Klopp C."/>
            <person name="Donnadieu C."/>
            <person name="Jouanno E."/>
            <person name="Avarre J.-C."/>
            <person name="Campet M."/>
            <person name="Ha T.T.T."/>
            <person name="Dugue R."/>
            <person name="Lampietro C."/>
            <person name="Louis A."/>
            <person name="Herpin A."/>
            <person name="Echchiki A."/>
            <person name="Berthelot C."/>
            <person name="Parey E."/>
            <person name="Roest-Crollius H."/>
            <person name="Braasch I."/>
            <person name="Postlethwait J."/>
            <person name="Bobe J."/>
            <person name="Montfort J."/>
            <person name="Bouchez O."/>
            <person name="Begum T."/>
            <person name="Schartl M."/>
            <person name="Guiguen Y."/>
        </authorList>
    </citation>
    <scope>NUCLEOTIDE SEQUENCE [LARGE SCALE GENOMIC DNA]</scope>
    <source>
        <strain evidence="13 14">Indonesia</strain>
        <tissue evidence="13">Blood</tissue>
    </source>
</reference>
<dbReference type="EMBL" id="VFJC01000023">
    <property type="protein sequence ID" value="KAB5533126.1"/>
    <property type="molecule type" value="Genomic_DNA"/>
</dbReference>
<dbReference type="PANTHER" id="PTHR10173">
    <property type="entry name" value="METHIONINE SULFOXIDE REDUCTASE"/>
    <property type="match status" value="1"/>
</dbReference>
<name>A0A5N5KSM6_PANHP</name>
<comment type="function">
    <text evidence="10">Methionine-sulfoxide reductase that specifically reduces methionine (R)-sulfoxide back to methionine. While in many cases, methionine oxidation is the result of random oxidation following oxidative stress, methionine oxidation is also a post-translational modification that takes place on specific residue. Upon oxidative stress, may play a role in the preservation of mitochondrial integrity by decreasing the intracellular reactive oxygen species build-up through its scavenging role, hence contributing to cell survival and protein maintenance.</text>
</comment>
<evidence type="ECO:0000256" key="4">
    <source>
        <dbReference type="ARBA" id="ARBA00022833"/>
    </source>
</evidence>
<keyword evidence="6 11" id="KW-0560">Oxidoreductase</keyword>
<comment type="catalytic activity">
    <reaction evidence="8 11">
        <text>L-methionyl-[protein] + [thioredoxin]-disulfide + H2O = L-methionyl-(R)-S-oxide-[protein] + [thioredoxin]-dithiol</text>
        <dbReference type="Rhea" id="RHEA:24164"/>
        <dbReference type="Rhea" id="RHEA-COMP:10698"/>
        <dbReference type="Rhea" id="RHEA-COMP:10700"/>
        <dbReference type="Rhea" id="RHEA-COMP:12313"/>
        <dbReference type="Rhea" id="RHEA-COMP:12314"/>
        <dbReference type="ChEBI" id="CHEBI:15377"/>
        <dbReference type="ChEBI" id="CHEBI:16044"/>
        <dbReference type="ChEBI" id="CHEBI:29950"/>
        <dbReference type="ChEBI" id="CHEBI:45764"/>
        <dbReference type="ChEBI" id="CHEBI:50058"/>
        <dbReference type="EC" id="1.8.4.12"/>
    </reaction>
</comment>
<evidence type="ECO:0000256" key="11">
    <source>
        <dbReference type="RuleBase" id="RU365044"/>
    </source>
</evidence>
<dbReference type="Proteomes" id="UP000327468">
    <property type="component" value="Chromosome 22"/>
</dbReference>
<dbReference type="PANTHER" id="PTHR10173:SF37">
    <property type="entry name" value="METHIONINE-R-SULFOXIDE REDUCTASE B2, MITOCHONDRIAL"/>
    <property type="match status" value="1"/>
</dbReference>
<dbReference type="Pfam" id="PF01641">
    <property type="entry name" value="SelR"/>
    <property type="match status" value="1"/>
</dbReference>
<evidence type="ECO:0000313" key="13">
    <source>
        <dbReference type="EMBL" id="KAB5533126.1"/>
    </source>
</evidence>
<evidence type="ECO:0000256" key="6">
    <source>
        <dbReference type="ARBA" id="ARBA00023002"/>
    </source>
</evidence>
<evidence type="ECO:0000256" key="2">
    <source>
        <dbReference type="ARBA" id="ARBA00007174"/>
    </source>
</evidence>
<dbReference type="EC" id="1.8.4.12" evidence="11"/>
<comment type="catalytic activity">
    <reaction evidence="9">
        <text>[thioredoxin]-disulfide + L-methionine + H2O = L-methionine (R)-S-oxide + [thioredoxin]-dithiol</text>
        <dbReference type="Rhea" id="RHEA:21260"/>
        <dbReference type="Rhea" id="RHEA-COMP:10698"/>
        <dbReference type="Rhea" id="RHEA-COMP:10700"/>
        <dbReference type="ChEBI" id="CHEBI:15377"/>
        <dbReference type="ChEBI" id="CHEBI:29950"/>
        <dbReference type="ChEBI" id="CHEBI:50058"/>
        <dbReference type="ChEBI" id="CHEBI:57844"/>
        <dbReference type="ChEBI" id="CHEBI:58773"/>
        <dbReference type="EC" id="1.8.4.14"/>
    </reaction>
</comment>
<dbReference type="NCBIfam" id="TIGR00357">
    <property type="entry name" value="peptide-methionine (R)-S-oxide reductase MsrB"/>
    <property type="match status" value="1"/>
</dbReference>
<dbReference type="InterPro" id="IPR028427">
    <property type="entry name" value="Met_Sox_Rdtase_MsrB"/>
</dbReference>
<comment type="cofactor">
    <cofactor evidence="11">
        <name>Zn(2+)</name>
        <dbReference type="ChEBI" id="CHEBI:29105"/>
    </cofactor>
    <text evidence="11">Binds 1 zinc ion per subunit.</text>
</comment>
<feature type="domain" description="MsrB" evidence="12">
    <location>
        <begin position="88"/>
        <end position="217"/>
    </location>
</feature>